<evidence type="ECO:0000313" key="2">
    <source>
        <dbReference type="EMBL" id="ESP88044.1"/>
    </source>
</evidence>
<reference evidence="2 3" key="1">
    <citation type="journal article" date="2013" name="Genome Announc.">
        <title>Draft Genome Sequence of 'Candidatus Halobonum tyrrellensis' Strain G22, Isolated from the Hypersaline Waters of Lake Tyrrell, Australia.</title>
        <authorList>
            <person name="Ugalde J.A."/>
            <person name="Narasingarao P."/>
            <person name="Kuo S."/>
            <person name="Podell S."/>
            <person name="Allen E.E."/>
        </authorList>
    </citation>
    <scope>NUCLEOTIDE SEQUENCE [LARGE SCALE GENOMIC DNA]</scope>
    <source>
        <strain evidence="2 3">G22</strain>
    </source>
</reference>
<dbReference type="Proteomes" id="UP000017840">
    <property type="component" value="Unassembled WGS sequence"/>
</dbReference>
<gene>
    <name evidence="2" type="ORF">K933_10849</name>
</gene>
<keyword evidence="3" id="KW-1185">Reference proteome</keyword>
<feature type="domain" description="DUF7513" evidence="1">
    <location>
        <begin position="1"/>
        <end position="81"/>
    </location>
</feature>
<sequence length="88" mass="9435">MSRFGAFLAGLRFRTATPAYEAGETLDAYVTGRDGSGVRARIGDTVLRLPDADPALVDALVRLRVTSFDPETHEGVADVVEVVVEAEQ</sequence>
<dbReference type="EMBL" id="ASGZ01000035">
    <property type="protein sequence ID" value="ESP88044.1"/>
    <property type="molecule type" value="Genomic_DNA"/>
</dbReference>
<dbReference type="InterPro" id="IPR055935">
    <property type="entry name" value="DUF7513"/>
</dbReference>
<proteinExistence type="predicted"/>
<name>V4HJE7_9EURY</name>
<evidence type="ECO:0000313" key="3">
    <source>
        <dbReference type="Proteomes" id="UP000017840"/>
    </source>
</evidence>
<dbReference type="Pfam" id="PF24353">
    <property type="entry name" value="DUF7513"/>
    <property type="match status" value="1"/>
</dbReference>
<accession>V4HJE7</accession>
<comment type="caution">
    <text evidence="2">The sequence shown here is derived from an EMBL/GenBank/DDBJ whole genome shotgun (WGS) entry which is preliminary data.</text>
</comment>
<dbReference type="OrthoDB" id="198699at2157"/>
<dbReference type="STRING" id="1324957.K933_10849"/>
<dbReference type="RefSeq" id="WP_023394752.1">
    <property type="nucleotide sequence ID" value="NZ_ASGZ01000035.1"/>
</dbReference>
<evidence type="ECO:0000259" key="1">
    <source>
        <dbReference type="Pfam" id="PF24353"/>
    </source>
</evidence>
<organism evidence="2 3">
    <name type="scientific">Candidatus Halobonum tyrrellensis G22</name>
    <dbReference type="NCBI Taxonomy" id="1324957"/>
    <lineage>
        <taxon>Archaea</taxon>
        <taxon>Methanobacteriati</taxon>
        <taxon>Methanobacteriota</taxon>
        <taxon>Stenosarchaea group</taxon>
        <taxon>Halobacteria</taxon>
        <taxon>Halobacteriales</taxon>
        <taxon>Haloferacaceae</taxon>
        <taxon>Candidatus Halobonum</taxon>
    </lineage>
</organism>
<dbReference type="AlphaFoldDB" id="V4HJE7"/>
<protein>
    <recommendedName>
        <fullName evidence="1">DUF7513 domain-containing protein</fullName>
    </recommendedName>
</protein>
<dbReference type="eggNOG" id="arCOG06213">
    <property type="taxonomic scope" value="Archaea"/>
</dbReference>